<dbReference type="Proteomes" id="UP000642094">
    <property type="component" value="Unassembled WGS sequence"/>
</dbReference>
<sequence length="466" mass="52096">MAKLTFAAMSGTLATIAILLTSADAQGQIPPVKTYQPKATEQSRTAQVIDQQQKSAPSRFDLGKYPISDRTAQHWQESLWAIGVLGKDESYAQQALETMLAMTTASNLSNAQMGVVDTAIQVSHQLYTLKPEVYSNLKPHFLRTINESNDPQWVAISLSALSKSVSNLSPKAIDKTELNKLIRKVQKRFPKWQQDLHLKTTLQNIDADFAIANSSQTPDLQELLQWQIAPQQSHLYVFCRPNRDLMCLTILKDRDGKFVKQGKQLWSVPLLLQSLHNLDWNSTNGRTPQGIYRMEGISRQPDDEFFHAYGQFSLVNLFLPFEDGVTAFLPKQKGKFTGDLASYQALLPPTWRDYAPMQQAYWAGKMGRSLFRIHGSGAALDFFSSKASLVHNQNADWNPTLGCLSALEIYGEDGNLLKSDMPKILDVLSRVGRGKIEGYVIVVDLPNSSGQPVTMAELSQYLKSKD</sequence>
<comment type="caution">
    <text evidence="2">The sequence shown here is derived from an EMBL/GenBank/DDBJ whole genome shotgun (WGS) entry which is preliminary data.</text>
</comment>
<proteinExistence type="predicted"/>
<protein>
    <submittedName>
        <fullName evidence="2">Uncharacterized protein</fullName>
    </submittedName>
</protein>
<evidence type="ECO:0000256" key="1">
    <source>
        <dbReference type="SAM" id="SignalP"/>
    </source>
</evidence>
<evidence type="ECO:0000313" key="3">
    <source>
        <dbReference type="Proteomes" id="UP000642094"/>
    </source>
</evidence>
<gene>
    <name evidence="2" type="ORF">H6F41_15590</name>
</gene>
<evidence type="ECO:0000313" key="2">
    <source>
        <dbReference type="EMBL" id="MBD2189555.1"/>
    </source>
</evidence>
<keyword evidence="1" id="KW-0732">Signal</keyword>
<organism evidence="2 3">
    <name type="scientific">Pseudanabaena mucicola FACHB-723</name>
    <dbReference type="NCBI Taxonomy" id="2692860"/>
    <lineage>
        <taxon>Bacteria</taxon>
        <taxon>Bacillati</taxon>
        <taxon>Cyanobacteriota</taxon>
        <taxon>Cyanophyceae</taxon>
        <taxon>Pseudanabaenales</taxon>
        <taxon>Pseudanabaenaceae</taxon>
        <taxon>Pseudanabaena</taxon>
    </lineage>
</organism>
<accession>A0ABR8A1D1</accession>
<dbReference type="RefSeq" id="WP_190404382.1">
    <property type="nucleotide sequence ID" value="NZ_JACJQB010000042.1"/>
</dbReference>
<name>A0ABR8A1D1_9CYAN</name>
<feature type="signal peptide" evidence="1">
    <location>
        <begin position="1"/>
        <end position="27"/>
    </location>
</feature>
<reference evidence="2 3" key="1">
    <citation type="journal article" date="2020" name="ISME J.">
        <title>Comparative genomics reveals insights into cyanobacterial evolution and habitat adaptation.</title>
        <authorList>
            <person name="Chen M.Y."/>
            <person name="Teng W.K."/>
            <person name="Zhao L."/>
            <person name="Hu C.X."/>
            <person name="Zhou Y.K."/>
            <person name="Han B.P."/>
            <person name="Song L.R."/>
            <person name="Shu W.S."/>
        </authorList>
    </citation>
    <scope>NUCLEOTIDE SEQUENCE [LARGE SCALE GENOMIC DNA]</scope>
    <source>
        <strain evidence="2 3">FACHB-723</strain>
    </source>
</reference>
<keyword evidence="3" id="KW-1185">Reference proteome</keyword>
<feature type="chain" id="PRO_5046383506" evidence="1">
    <location>
        <begin position="28"/>
        <end position="466"/>
    </location>
</feature>
<dbReference type="EMBL" id="JACJQB010000042">
    <property type="protein sequence ID" value="MBD2189555.1"/>
    <property type="molecule type" value="Genomic_DNA"/>
</dbReference>